<dbReference type="AlphaFoldDB" id="A0A432MEM8"/>
<dbReference type="RefSeq" id="WP_126727492.1">
    <property type="nucleotide sequence ID" value="NZ_RYZH01000054.1"/>
</dbReference>
<evidence type="ECO:0000259" key="2">
    <source>
        <dbReference type="Pfam" id="PF01156"/>
    </source>
</evidence>
<evidence type="ECO:0000313" key="3">
    <source>
        <dbReference type="EMBL" id="RUL83969.1"/>
    </source>
</evidence>
<dbReference type="Proteomes" id="UP000280296">
    <property type="component" value="Unassembled WGS sequence"/>
</dbReference>
<dbReference type="InterPro" id="IPR036452">
    <property type="entry name" value="Ribo_hydro-like"/>
</dbReference>
<keyword evidence="4" id="KW-1185">Reference proteome</keyword>
<proteinExistence type="predicted"/>
<evidence type="ECO:0000313" key="4">
    <source>
        <dbReference type="Proteomes" id="UP000280296"/>
    </source>
</evidence>
<evidence type="ECO:0000256" key="1">
    <source>
        <dbReference type="SAM" id="SignalP"/>
    </source>
</evidence>
<dbReference type="OrthoDB" id="209323at2"/>
<dbReference type="EMBL" id="RYZH01000054">
    <property type="protein sequence ID" value="RUL83969.1"/>
    <property type="molecule type" value="Genomic_DNA"/>
</dbReference>
<accession>A0A432MEM8</accession>
<reference evidence="3 4" key="2">
    <citation type="submission" date="2019-01" db="EMBL/GenBank/DDBJ databases">
        <title>Tautonia sociabilis, a novel thermotolerant planctomycete of Isosphaeraceae family, isolated from a 4000 m deep subterranean habitat.</title>
        <authorList>
            <person name="Kovaleva O.L."/>
            <person name="Elcheninov A.G."/>
            <person name="Van Heerden E."/>
            <person name="Toshchakov S.V."/>
            <person name="Novikov A."/>
            <person name="Bonch-Osmolovskaya E.A."/>
            <person name="Kublanov I.V."/>
        </authorList>
    </citation>
    <scope>NUCLEOTIDE SEQUENCE [LARGE SCALE GENOMIC DNA]</scope>
    <source>
        <strain evidence="3 4">GM2012</strain>
    </source>
</reference>
<dbReference type="GO" id="GO:0016799">
    <property type="term" value="F:hydrolase activity, hydrolyzing N-glycosyl compounds"/>
    <property type="evidence" value="ECO:0007669"/>
    <property type="project" value="InterPro"/>
</dbReference>
<protein>
    <submittedName>
        <fullName evidence="3">Nucleoside hydrolase</fullName>
    </submittedName>
</protein>
<keyword evidence="3" id="KW-0378">Hydrolase</keyword>
<gene>
    <name evidence="3" type="ORF">TsocGM_21355</name>
</gene>
<name>A0A432MEM8_9BACT</name>
<feature type="chain" id="PRO_5019170458" evidence="1">
    <location>
        <begin position="21"/>
        <end position="340"/>
    </location>
</feature>
<keyword evidence="1" id="KW-0732">Signal</keyword>
<feature type="domain" description="Inosine/uridine-preferring nucleoside hydrolase" evidence="2">
    <location>
        <begin position="28"/>
        <end position="231"/>
    </location>
</feature>
<organism evidence="3 4">
    <name type="scientific">Tautonia sociabilis</name>
    <dbReference type="NCBI Taxonomy" id="2080755"/>
    <lineage>
        <taxon>Bacteria</taxon>
        <taxon>Pseudomonadati</taxon>
        <taxon>Planctomycetota</taxon>
        <taxon>Planctomycetia</taxon>
        <taxon>Isosphaerales</taxon>
        <taxon>Isosphaeraceae</taxon>
        <taxon>Tautonia</taxon>
    </lineage>
</organism>
<dbReference type="PANTHER" id="PTHR43264:SF1">
    <property type="entry name" value="INOSINE_URIDINE-PREFERRING NUCLEOSIDE HYDROLASE DOMAIN-CONTAINING PROTEIN"/>
    <property type="match status" value="1"/>
</dbReference>
<sequence>MITTLLSLLLLTAPPAPASAEERKPVRLIFDTDIGNDVDDAMALGLIHALQSRGKCELLAVTVTKDHELAAPLVDAINHVYGRGDIPIGVVRGGKTPEPGKFLGLAAEEEGPGNLRYPHDLRSGADAPEAVSLLRRVLADQPDGSVVIAQVGFSTNLARLLASGPDDSSPLSGRDLAARKVRLLSVMAGAFAPIDGKPRFGEYNIVQDLDAARALVRDWPTPIVFSGFEIGIAIPYPAVSIERDFSYLAHHPIAEAYRLYEPPPHERPTWDLTSVLFAVEPDRGYFDLSPPGLVSIADDGHTRFEPEPDGPHRVLIASPEQAARVREAFVQLVSQPPAPR</sequence>
<reference evidence="3 4" key="1">
    <citation type="submission" date="2018-12" db="EMBL/GenBank/DDBJ databases">
        <authorList>
            <person name="Toschakov S.V."/>
        </authorList>
    </citation>
    <scope>NUCLEOTIDE SEQUENCE [LARGE SCALE GENOMIC DNA]</scope>
    <source>
        <strain evidence="3 4">GM2012</strain>
    </source>
</reference>
<dbReference type="Gene3D" id="3.90.245.10">
    <property type="entry name" value="Ribonucleoside hydrolase-like"/>
    <property type="match status" value="1"/>
</dbReference>
<feature type="signal peptide" evidence="1">
    <location>
        <begin position="1"/>
        <end position="20"/>
    </location>
</feature>
<dbReference type="PANTHER" id="PTHR43264">
    <property type="match status" value="1"/>
</dbReference>
<dbReference type="SUPFAM" id="SSF53590">
    <property type="entry name" value="Nucleoside hydrolase"/>
    <property type="match status" value="1"/>
</dbReference>
<dbReference type="Pfam" id="PF01156">
    <property type="entry name" value="IU_nuc_hydro"/>
    <property type="match status" value="1"/>
</dbReference>
<comment type="caution">
    <text evidence="3">The sequence shown here is derived from an EMBL/GenBank/DDBJ whole genome shotgun (WGS) entry which is preliminary data.</text>
</comment>
<dbReference type="InterPro" id="IPR001910">
    <property type="entry name" value="Inosine/uridine_hydrolase_dom"/>
</dbReference>
<dbReference type="CDD" id="cd02652">
    <property type="entry name" value="nuc_hydro_2"/>
    <property type="match status" value="1"/>
</dbReference>